<keyword evidence="3 9" id="KW-1003">Cell membrane</keyword>
<proteinExistence type="inferred from homology"/>
<evidence type="ECO:0000256" key="1">
    <source>
        <dbReference type="ARBA" id="ARBA00004651"/>
    </source>
</evidence>
<keyword evidence="5 9" id="KW-0812">Transmembrane</keyword>
<dbReference type="InterPro" id="IPR004563">
    <property type="entry name" value="Apolipo_AcylTrfase"/>
</dbReference>
<keyword evidence="12" id="KW-1185">Reference proteome</keyword>
<dbReference type="Gene3D" id="3.60.110.10">
    <property type="entry name" value="Carbon-nitrogen hydrolase"/>
    <property type="match status" value="1"/>
</dbReference>
<dbReference type="EMBL" id="LNYK01000016">
    <property type="protein sequence ID" value="KTD21253.1"/>
    <property type="molecule type" value="Genomic_DNA"/>
</dbReference>
<dbReference type="PANTHER" id="PTHR38686">
    <property type="entry name" value="APOLIPOPROTEIN N-ACYLTRANSFERASE"/>
    <property type="match status" value="1"/>
</dbReference>
<protein>
    <recommendedName>
        <fullName evidence="9">Apolipoprotein N-acyltransferase</fullName>
        <shortName evidence="9">ALP N-acyltransferase</shortName>
        <ecNumber evidence="9">2.3.1.269</ecNumber>
    </recommendedName>
</protein>
<dbReference type="PROSITE" id="PS50263">
    <property type="entry name" value="CN_HYDROLASE"/>
    <property type="match status" value="1"/>
</dbReference>
<dbReference type="GO" id="GO:0005886">
    <property type="term" value="C:plasma membrane"/>
    <property type="evidence" value="ECO:0007669"/>
    <property type="project" value="UniProtKB-SubCell"/>
</dbReference>
<evidence type="ECO:0000259" key="10">
    <source>
        <dbReference type="PROSITE" id="PS50263"/>
    </source>
</evidence>
<comment type="catalytic activity">
    <reaction evidence="9">
        <text>N-terminal S-1,2-diacyl-sn-glyceryl-L-cysteinyl-[lipoprotein] + a glycerophospholipid = N-acyl-S-1,2-diacyl-sn-glyceryl-L-cysteinyl-[lipoprotein] + a 2-acyl-sn-glycero-3-phospholipid + H(+)</text>
        <dbReference type="Rhea" id="RHEA:48228"/>
        <dbReference type="Rhea" id="RHEA-COMP:14681"/>
        <dbReference type="Rhea" id="RHEA-COMP:14684"/>
        <dbReference type="ChEBI" id="CHEBI:15378"/>
        <dbReference type="ChEBI" id="CHEBI:136912"/>
        <dbReference type="ChEBI" id="CHEBI:140656"/>
        <dbReference type="ChEBI" id="CHEBI:140657"/>
        <dbReference type="ChEBI" id="CHEBI:140660"/>
        <dbReference type="EC" id="2.3.1.269"/>
    </reaction>
</comment>
<dbReference type="PATRIC" id="fig|45068.5.peg.1460"/>
<comment type="function">
    <text evidence="9">Catalyzes the phospholipid dependent N-acylation of the N-terminal cysteine of apolipoprotein, the last step in lipoprotein maturation.</text>
</comment>
<name>A0A0W0VM72_9GAMM</name>
<keyword evidence="8 9" id="KW-0012">Acyltransferase</keyword>
<comment type="similarity">
    <text evidence="2 9">Belongs to the CN hydrolase family. Apolipoprotein N-acyltransferase subfamily.</text>
</comment>
<evidence type="ECO:0000256" key="7">
    <source>
        <dbReference type="ARBA" id="ARBA00023136"/>
    </source>
</evidence>
<feature type="transmembrane region" description="Helical" evidence="9">
    <location>
        <begin position="69"/>
        <end position="88"/>
    </location>
</feature>
<feature type="transmembrane region" description="Helical" evidence="9">
    <location>
        <begin position="94"/>
        <end position="120"/>
    </location>
</feature>
<evidence type="ECO:0000256" key="6">
    <source>
        <dbReference type="ARBA" id="ARBA00022989"/>
    </source>
</evidence>
<evidence type="ECO:0000256" key="4">
    <source>
        <dbReference type="ARBA" id="ARBA00022679"/>
    </source>
</evidence>
<feature type="transmembrane region" description="Helical" evidence="9">
    <location>
        <begin position="204"/>
        <end position="220"/>
    </location>
</feature>
<evidence type="ECO:0000313" key="11">
    <source>
        <dbReference type="EMBL" id="KTD21253.1"/>
    </source>
</evidence>
<keyword evidence="6 9" id="KW-1133">Transmembrane helix</keyword>
<dbReference type="InterPro" id="IPR036526">
    <property type="entry name" value="C-N_Hydrolase_sf"/>
</dbReference>
<dbReference type="PANTHER" id="PTHR38686:SF1">
    <property type="entry name" value="APOLIPOPROTEIN N-ACYLTRANSFERASE"/>
    <property type="match status" value="1"/>
</dbReference>
<dbReference type="Pfam" id="PF20154">
    <property type="entry name" value="LNT_N"/>
    <property type="match status" value="1"/>
</dbReference>
<sequence length="512" mass="56994">MNYPRLTKALIYPQAITARFTRLLLAFLSGILLPIGFAPFHLPGFSLLGIALLFALLKDQTAKNSFYHGLFFGLGYLGFGVSWVYVSVHEYGHIAALGSGLITLFFVFYLSLYFAIMALAHNKLTRNRSTGISCLLFAALWCITEYLRARGSFGFPWLLVGFGQIDTPLKYLLPIFGVYGAGFLAVLAATFLAAGLFGKEKKRHLWVLAFVSILIAPSLLKNKSWSHIEGKPFSVGVIQANLSMRDKWDDSFFWTILQYYNKQINQLMGQVKLIVMPESAIPLPSSYISEIIETIHRRAKRKQSGILLGMLQTSAHDENQYHNAMIALGTAEGIYLKRQLVPFGEFIPKAFQSLIDWLALPVANIAPGKAHQSLLTVDKHPVATLICYELAYPELLRRQMPNAEWIVSISDDGWFGHSLAMYQQMQMAQALSVLTGRYQIVANNDGLSSIINDKGDIITSLPAFKEGVLRADIYPAKGNSPWTLWGDLPVLIACFALLFVSVIHGFIQSAPD</sequence>
<feature type="transmembrane region" description="Helical" evidence="9">
    <location>
        <begin position="31"/>
        <end position="57"/>
    </location>
</feature>
<dbReference type="STRING" id="45068.Llon_1351"/>
<feature type="transmembrane region" description="Helical" evidence="9">
    <location>
        <begin position="132"/>
        <end position="151"/>
    </location>
</feature>
<feature type="transmembrane region" description="Helical" evidence="9">
    <location>
        <begin position="482"/>
        <end position="507"/>
    </location>
</feature>
<accession>A0A0W0VM72</accession>
<dbReference type="NCBIfam" id="TIGR00546">
    <property type="entry name" value="lnt"/>
    <property type="match status" value="1"/>
</dbReference>
<gene>
    <name evidence="11" type="primary">cutE</name>
    <name evidence="9" type="synonym">lnt</name>
    <name evidence="11" type="ORF">Llon_1351</name>
</gene>
<dbReference type="OrthoDB" id="9804277at2"/>
<dbReference type="InterPro" id="IPR003010">
    <property type="entry name" value="C-N_Hydrolase"/>
</dbReference>
<dbReference type="Pfam" id="PF00795">
    <property type="entry name" value="CN_hydrolase"/>
    <property type="match status" value="1"/>
</dbReference>
<evidence type="ECO:0000256" key="2">
    <source>
        <dbReference type="ARBA" id="ARBA00010065"/>
    </source>
</evidence>
<organism evidence="11 12">
    <name type="scientific">Legionella londiniensis</name>
    <dbReference type="NCBI Taxonomy" id="45068"/>
    <lineage>
        <taxon>Bacteria</taxon>
        <taxon>Pseudomonadati</taxon>
        <taxon>Pseudomonadota</taxon>
        <taxon>Gammaproteobacteria</taxon>
        <taxon>Legionellales</taxon>
        <taxon>Legionellaceae</taxon>
        <taxon>Legionella</taxon>
    </lineage>
</organism>
<keyword evidence="4 9" id="KW-0808">Transferase</keyword>
<dbReference type="UniPathway" id="UPA00666"/>
<dbReference type="HAMAP" id="MF_01148">
    <property type="entry name" value="Lnt"/>
    <property type="match status" value="1"/>
</dbReference>
<dbReference type="SUPFAM" id="SSF56317">
    <property type="entry name" value="Carbon-nitrogen hydrolase"/>
    <property type="match status" value="1"/>
</dbReference>
<dbReference type="GO" id="GO:0016410">
    <property type="term" value="F:N-acyltransferase activity"/>
    <property type="evidence" value="ECO:0007669"/>
    <property type="project" value="UniProtKB-UniRule"/>
</dbReference>
<evidence type="ECO:0000256" key="9">
    <source>
        <dbReference type="HAMAP-Rule" id="MF_01148"/>
    </source>
</evidence>
<evidence type="ECO:0000313" key="12">
    <source>
        <dbReference type="Proteomes" id="UP000054997"/>
    </source>
</evidence>
<keyword evidence="7 9" id="KW-0472">Membrane</keyword>
<dbReference type="Proteomes" id="UP000054997">
    <property type="component" value="Unassembled WGS sequence"/>
</dbReference>
<feature type="transmembrane region" description="Helical" evidence="9">
    <location>
        <begin position="171"/>
        <end position="197"/>
    </location>
</feature>
<dbReference type="CDD" id="cd07571">
    <property type="entry name" value="ALP_N-acyl_transferase"/>
    <property type="match status" value="1"/>
</dbReference>
<dbReference type="GO" id="GO:0042158">
    <property type="term" value="P:lipoprotein biosynthetic process"/>
    <property type="evidence" value="ECO:0007669"/>
    <property type="project" value="UniProtKB-UniRule"/>
</dbReference>
<evidence type="ECO:0000256" key="3">
    <source>
        <dbReference type="ARBA" id="ARBA00022475"/>
    </source>
</evidence>
<evidence type="ECO:0000256" key="8">
    <source>
        <dbReference type="ARBA" id="ARBA00023315"/>
    </source>
</evidence>
<dbReference type="RefSeq" id="WP_058529340.1">
    <property type="nucleotide sequence ID" value="NZ_CAAAHZ010000003.1"/>
</dbReference>
<keyword evidence="11" id="KW-0449">Lipoprotein</keyword>
<dbReference type="EC" id="2.3.1.269" evidence="9"/>
<comment type="caution">
    <text evidence="11">The sequence shown here is derived from an EMBL/GenBank/DDBJ whole genome shotgun (WGS) entry which is preliminary data.</text>
</comment>
<evidence type="ECO:0000256" key="5">
    <source>
        <dbReference type="ARBA" id="ARBA00022692"/>
    </source>
</evidence>
<feature type="domain" description="CN hydrolase" evidence="10">
    <location>
        <begin position="238"/>
        <end position="475"/>
    </location>
</feature>
<dbReference type="InterPro" id="IPR045378">
    <property type="entry name" value="LNT_N"/>
</dbReference>
<comment type="subcellular location">
    <subcellularLocation>
        <location evidence="1 9">Cell membrane</location>
        <topology evidence="1 9">Multi-pass membrane protein</topology>
    </subcellularLocation>
</comment>
<reference evidence="11 12" key="1">
    <citation type="submission" date="2015-11" db="EMBL/GenBank/DDBJ databases">
        <title>Genomic analysis of 38 Legionella species identifies large and diverse effector repertoires.</title>
        <authorList>
            <person name="Burstein D."/>
            <person name="Amaro F."/>
            <person name="Zusman T."/>
            <person name="Lifshitz Z."/>
            <person name="Cohen O."/>
            <person name="Gilbert J.A."/>
            <person name="Pupko T."/>
            <person name="Shuman H.A."/>
            <person name="Segal G."/>
        </authorList>
    </citation>
    <scope>NUCLEOTIDE SEQUENCE [LARGE SCALE GENOMIC DNA]</scope>
    <source>
        <strain evidence="11 12">ATCC 49505</strain>
    </source>
</reference>
<comment type="pathway">
    <text evidence="9">Protein modification; lipoprotein biosynthesis (N-acyl transfer).</text>
</comment>
<dbReference type="AlphaFoldDB" id="A0A0W0VM72"/>